<feature type="region of interest" description="Disordered" evidence="1">
    <location>
        <begin position="103"/>
        <end position="123"/>
    </location>
</feature>
<accession>A0AAE0FZV4</accession>
<feature type="region of interest" description="Disordered" evidence="1">
    <location>
        <begin position="233"/>
        <end position="260"/>
    </location>
</feature>
<dbReference type="EMBL" id="LGRX02011598">
    <property type="protein sequence ID" value="KAK3268767.1"/>
    <property type="molecule type" value="Genomic_DNA"/>
</dbReference>
<organism evidence="2 3">
    <name type="scientific">Cymbomonas tetramitiformis</name>
    <dbReference type="NCBI Taxonomy" id="36881"/>
    <lineage>
        <taxon>Eukaryota</taxon>
        <taxon>Viridiplantae</taxon>
        <taxon>Chlorophyta</taxon>
        <taxon>Pyramimonadophyceae</taxon>
        <taxon>Pyramimonadales</taxon>
        <taxon>Pyramimonadaceae</taxon>
        <taxon>Cymbomonas</taxon>
    </lineage>
</organism>
<reference evidence="2 3" key="1">
    <citation type="journal article" date="2015" name="Genome Biol. Evol.">
        <title>Comparative Genomics of a Bacterivorous Green Alga Reveals Evolutionary Causalities and Consequences of Phago-Mixotrophic Mode of Nutrition.</title>
        <authorList>
            <person name="Burns J.A."/>
            <person name="Paasch A."/>
            <person name="Narechania A."/>
            <person name="Kim E."/>
        </authorList>
    </citation>
    <scope>NUCLEOTIDE SEQUENCE [LARGE SCALE GENOMIC DNA]</scope>
    <source>
        <strain evidence="2 3">PLY_AMNH</strain>
    </source>
</reference>
<evidence type="ECO:0000256" key="1">
    <source>
        <dbReference type="SAM" id="MobiDB-lite"/>
    </source>
</evidence>
<dbReference type="Proteomes" id="UP001190700">
    <property type="component" value="Unassembled WGS sequence"/>
</dbReference>
<feature type="non-terminal residue" evidence="2">
    <location>
        <position position="323"/>
    </location>
</feature>
<evidence type="ECO:0000313" key="2">
    <source>
        <dbReference type="EMBL" id="KAK3268767.1"/>
    </source>
</evidence>
<evidence type="ECO:0000313" key="3">
    <source>
        <dbReference type="Proteomes" id="UP001190700"/>
    </source>
</evidence>
<proteinExistence type="predicted"/>
<comment type="caution">
    <text evidence="2">The sequence shown here is derived from an EMBL/GenBank/DDBJ whole genome shotgun (WGS) entry which is preliminary data.</text>
</comment>
<name>A0AAE0FZV4_9CHLO</name>
<protein>
    <submittedName>
        <fullName evidence="2">Uncharacterized protein</fullName>
    </submittedName>
</protein>
<gene>
    <name evidence="2" type="ORF">CYMTET_22747</name>
</gene>
<keyword evidence="3" id="KW-1185">Reference proteome</keyword>
<feature type="compositionally biased region" description="Polar residues" evidence="1">
    <location>
        <begin position="103"/>
        <end position="121"/>
    </location>
</feature>
<dbReference type="AlphaFoldDB" id="A0AAE0FZV4"/>
<sequence>MKTKGKKIHLPFVQQSRANAVAHDAVCKKCYNTRYGITGGKNWTHVREDPRCIKKDDTRWLTPGAQAIRNATTIVESTLGGQSADKANQDVAGSMPYPQVSANMENPSNIKRSSLGGASSQDDVHASGVLADNATPVELSLEDPMTTPSRCSYASVLSAPSVAKGSSITPACNLSPPAKFTEKITPTKFRKFFQPRKSKSTPTAIPAMHGELTSEEPVAAPNPSYAFVVSDKASAMSPDGPPRRTQTMSSEGPSPPRAHVSRGPFPANVIGGVSVDDTFLPKDLWDGYKYFHMGHIYQDEGMIEAFNASKLGLQVKNQMKEGA</sequence>